<dbReference type="PANTHER" id="PTHR42784">
    <property type="entry name" value="PYRANOSE 2-OXIDASE"/>
    <property type="match status" value="1"/>
</dbReference>
<dbReference type="AlphaFoldDB" id="A0A1H1KSP9"/>
<keyword evidence="9" id="KW-1185">Reference proteome</keyword>
<dbReference type="PANTHER" id="PTHR42784:SF1">
    <property type="entry name" value="PYRANOSE 2-OXIDASE"/>
    <property type="match status" value="1"/>
</dbReference>
<dbReference type="InterPro" id="IPR000172">
    <property type="entry name" value="GMC_OxRdtase_N"/>
</dbReference>
<dbReference type="SUPFAM" id="SSF54373">
    <property type="entry name" value="FAD-linked reductases, C-terminal domain"/>
    <property type="match status" value="1"/>
</dbReference>
<dbReference type="Gene3D" id="3.50.50.60">
    <property type="entry name" value="FAD/NAD(P)-binding domain"/>
    <property type="match status" value="2"/>
</dbReference>
<dbReference type="GO" id="GO:0050660">
    <property type="term" value="F:flavin adenine dinucleotide binding"/>
    <property type="evidence" value="ECO:0007669"/>
    <property type="project" value="InterPro"/>
</dbReference>
<dbReference type="Pfam" id="PF00732">
    <property type="entry name" value="GMC_oxred_N"/>
    <property type="match status" value="1"/>
</dbReference>
<proteinExistence type="inferred from homology"/>
<evidence type="ECO:0000256" key="4">
    <source>
        <dbReference type="ARBA" id="ARBA00022827"/>
    </source>
</evidence>
<feature type="domain" description="Glucose-methanol-choline oxidoreductase C-terminal" evidence="7">
    <location>
        <begin position="466"/>
        <end position="585"/>
    </location>
</feature>
<name>A0A1H1KSP9_9FLAO</name>
<keyword evidence="5" id="KW-0560">Oxidoreductase</keyword>
<protein>
    <submittedName>
        <fullName evidence="8">Choline dehydrogenase</fullName>
    </submittedName>
</protein>
<evidence type="ECO:0000256" key="5">
    <source>
        <dbReference type="ARBA" id="ARBA00023002"/>
    </source>
</evidence>
<evidence type="ECO:0000256" key="2">
    <source>
        <dbReference type="ARBA" id="ARBA00010790"/>
    </source>
</evidence>
<evidence type="ECO:0000313" key="8">
    <source>
        <dbReference type="EMBL" id="SDR65378.1"/>
    </source>
</evidence>
<evidence type="ECO:0000259" key="6">
    <source>
        <dbReference type="Pfam" id="PF00732"/>
    </source>
</evidence>
<dbReference type="InterPro" id="IPR036188">
    <property type="entry name" value="FAD/NAD-bd_sf"/>
</dbReference>
<dbReference type="Proteomes" id="UP000198858">
    <property type="component" value="Chromosome I"/>
</dbReference>
<evidence type="ECO:0000256" key="3">
    <source>
        <dbReference type="ARBA" id="ARBA00022630"/>
    </source>
</evidence>
<gene>
    <name evidence="8" type="ORF">SAMN04488552_0115</name>
</gene>
<comment type="similarity">
    <text evidence="2">Belongs to the GMC oxidoreductase family.</text>
</comment>
<reference evidence="8 9" key="1">
    <citation type="submission" date="2016-10" db="EMBL/GenBank/DDBJ databases">
        <authorList>
            <person name="Varghese N."/>
            <person name="Submissions S."/>
        </authorList>
    </citation>
    <scope>NUCLEOTIDE SEQUENCE [LARGE SCALE GENOMIC DNA]</scope>
    <source>
        <strain evidence="8 9">Mar_2010_102</strain>
    </source>
</reference>
<dbReference type="InterPro" id="IPR051473">
    <property type="entry name" value="P2Ox-like"/>
</dbReference>
<dbReference type="InterPro" id="IPR007867">
    <property type="entry name" value="GMC_OxRtase_C"/>
</dbReference>
<sequence>MKNKCRLFFKDAKLYLLIYIFDILRTDSSSKKQIIVSKYYENDNYDAIVVGTGISGGWAAKELCEKGFKTLVLERGRIVEHVKDYPTMNDDPWDYKFKGQVPREEKKRQLKQARTGYTVAEPSKHWFVDDIKHPYNEVKRFDWMRGYHVGGRSIMWGRHSYRLSDMDFEANKKDGFGVDWPIRYKDIAPWYDHVESYIGVCGEKLGLSQLPDGQFLPPMDLNCVEDYFKDSIAENFDGRVMTSGRVAHITGDKKFEGRSKCQYRNRCIRGCPYGAYFSSNSSTLPAAERTGNMTLRPNSVVSQVMYDPETKKATGVKVIDANTKETMEFKANVIFLCASAVASASILMQSKSDRFPDGMGNDSGELGHNVMDHHFKAGASGNYDGFDDKYYKGRKPNGIYLPRFRNLNGSDENLGFIRGYGYQGGASRTNWSDSIAEAAYGEELKKAIVEPGGWNMGLMGFGETLPYHENKMTLDYNKLDEWDLPTVTFDAEFKENELKMREDMVSQAVEMLEKAGFKDVEGYDDIGAPGLGIHEMGMARMGRDPKTSVLNGNNQVHGVSNVYVTDGAFMTSAGCQNPSLTYMAMTARAADHASKNFKKSNA</sequence>
<dbReference type="SUPFAM" id="SSF51905">
    <property type="entry name" value="FAD/NAD(P)-binding domain"/>
    <property type="match status" value="1"/>
</dbReference>
<comment type="cofactor">
    <cofactor evidence="1">
        <name>FAD</name>
        <dbReference type="ChEBI" id="CHEBI:57692"/>
    </cofactor>
</comment>
<feature type="domain" description="Glucose-methanol-choline oxidoreductase N-terminal" evidence="6">
    <location>
        <begin position="81"/>
        <end position="373"/>
    </location>
</feature>
<organism evidence="8 9">
    <name type="scientific">Christiangramia echinicola</name>
    <dbReference type="NCBI Taxonomy" id="279359"/>
    <lineage>
        <taxon>Bacteria</taxon>
        <taxon>Pseudomonadati</taxon>
        <taxon>Bacteroidota</taxon>
        <taxon>Flavobacteriia</taxon>
        <taxon>Flavobacteriales</taxon>
        <taxon>Flavobacteriaceae</taxon>
        <taxon>Christiangramia</taxon>
    </lineage>
</organism>
<dbReference type="STRING" id="1250231.SAMN04488552_0115"/>
<dbReference type="Pfam" id="PF05199">
    <property type="entry name" value="GMC_oxred_C"/>
    <property type="match status" value="1"/>
</dbReference>
<keyword evidence="3" id="KW-0285">Flavoprotein</keyword>
<keyword evidence="4" id="KW-0274">FAD</keyword>
<dbReference type="GO" id="GO:0016614">
    <property type="term" value="F:oxidoreductase activity, acting on CH-OH group of donors"/>
    <property type="evidence" value="ECO:0007669"/>
    <property type="project" value="InterPro"/>
</dbReference>
<evidence type="ECO:0000256" key="1">
    <source>
        <dbReference type="ARBA" id="ARBA00001974"/>
    </source>
</evidence>
<evidence type="ECO:0000259" key="7">
    <source>
        <dbReference type="Pfam" id="PF05199"/>
    </source>
</evidence>
<evidence type="ECO:0000313" key="9">
    <source>
        <dbReference type="Proteomes" id="UP000198858"/>
    </source>
</evidence>
<dbReference type="EMBL" id="LT629745">
    <property type="protein sequence ID" value="SDR65378.1"/>
    <property type="molecule type" value="Genomic_DNA"/>
</dbReference>
<accession>A0A1H1KSP9</accession>